<dbReference type="BioCyc" id="JESP1508404:G14D9-13662-MONOMER"/>
<dbReference type="KEGG" id="jeo:JMA_43390"/>
<proteinExistence type="predicted"/>
<dbReference type="AlphaFoldDB" id="A0A0B5AUB1"/>
<dbReference type="EMBL" id="CP009417">
    <property type="protein sequence ID" value="AJD93656.1"/>
    <property type="molecule type" value="Genomic_DNA"/>
</dbReference>
<name>A0A0B5AUB1_9BACL</name>
<keyword evidence="2" id="KW-1185">Reference proteome</keyword>
<organism evidence="1 2">
    <name type="scientific">Jeotgalibacillus malaysiensis</name>
    <dbReference type="NCBI Taxonomy" id="1508404"/>
    <lineage>
        <taxon>Bacteria</taxon>
        <taxon>Bacillati</taxon>
        <taxon>Bacillota</taxon>
        <taxon>Bacilli</taxon>
        <taxon>Bacillales</taxon>
        <taxon>Caryophanaceae</taxon>
        <taxon>Jeotgalibacillus</taxon>
    </lineage>
</organism>
<protein>
    <submittedName>
        <fullName evidence="1">Uncharacterized protein</fullName>
    </submittedName>
</protein>
<dbReference type="HOGENOM" id="CLU_1452634_0_0_9"/>
<dbReference type="Proteomes" id="UP000031449">
    <property type="component" value="Plasmid unnamed"/>
</dbReference>
<evidence type="ECO:0000313" key="2">
    <source>
        <dbReference type="Proteomes" id="UP000031449"/>
    </source>
</evidence>
<reference evidence="1 2" key="1">
    <citation type="submission" date="2014-08" db="EMBL/GenBank/DDBJ databases">
        <title>Complete genome of a marine bacteria Jeotgalibacillus malaysiensis.</title>
        <authorList>
            <person name="Yaakop A.S."/>
            <person name="Chan K.-G."/>
            <person name="Goh K.M."/>
        </authorList>
    </citation>
    <scope>NUCLEOTIDE SEQUENCE [LARGE SCALE GENOMIC DNA]</scope>
    <source>
        <strain evidence="1 2">D5</strain>
        <plasmid evidence="2">Plasmid</plasmid>
    </source>
</reference>
<gene>
    <name evidence="1" type="ORF">JMA_43390</name>
</gene>
<accession>A0A0B5AUB1</accession>
<evidence type="ECO:0000313" key="1">
    <source>
        <dbReference type="EMBL" id="AJD93656.1"/>
    </source>
</evidence>
<keyword evidence="1" id="KW-0614">Plasmid</keyword>
<geneLocation type="plasmid" evidence="2"/>
<sequence length="186" mass="21725">MQRILSILMMSLTICAVAGLFWLQNTLSENKQEYGNHLMIRHGQEFDVKAGYDWETMQFAGSFKDEKGESYRVEKYKDGTFYDDYLVRTWVSDYTEMFEEELEEKDISVKRVEIQVPKSVDTILFGDDVLWNGNVDLKTALEEGLEKKMVVTVSLNDSIEEEKLVNMFEGKYKDIKIEADKKEPIE</sequence>